<dbReference type="Proteomes" id="UP001642360">
    <property type="component" value="Unassembled WGS sequence"/>
</dbReference>
<protein>
    <submittedName>
        <fullName evidence="3">Uncharacterized protein</fullName>
    </submittedName>
</protein>
<evidence type="ECO:0000256" key="1">
    <source>
        <dbReference type="SAM" id="Coils"/>
    </source>
</evidence>
<dbReference type="AlphaFoldDB" id="A0ABC8USQ2"/>
<evidence type="ECO:0000256" key="2">
    <source>
        <dbReference type="SAM" id="MobiDB-lite"/>
    </source>
</evidence>
<comment type="caution">
    <text evidence="3">The sequence shown here is derived from an EMBL/GenBank/DDBJ whole genome shotgun (WGS) entry which is preliminary data.</text>
</comment>
<keyword evidence="1" id="KW-0175">Coiled coil</keyword>
<feature type="coiled-coil region" evidence="1">
    <location>
        <begin position="143"/>
        <end position="202"/>
    </location>
</feature>
<dbReference type="PANTHER" id="PTHR36362:SF3">
    <property type="entry name" value="PROTEIN HOOK HOMOLOG 3-LIKE"/>
    <property type="match status" value="1"/>
</dbReference>
<dbReference type="EMBL" id="CAUOFW020008835">
    <property type="protein sequence ID" value="CAK9184034.1"/>
    <property type="molecule type" value="Genomic_DNA"/>
</dbReference>
<feature type="compositionally biased region" description="Basic and acidic residues" evidence="2">
    <location>
        <begin position="632"/>
        <end position="655"/>
    </location>
</feature>
<organism evidence="3 4">
    <name type="scientific">Ilex paraguariensis</name>
    <name type="common">yerba mate</name>
    <dbReference type="NCBI Taxonomy" id="185542"/>
    <lineage>
        <taxon>Eukaryota</taxon>
        <taxon>Viridiplantae</taxon>
        <taxon>Streptophyta</taxon>
        <taxon>Embryophyta</taxon>
        <taxon>Tracheophyta</taxon>
        <taxon>Spermatophyta</taxon>
        <taxon>Magnoliopsida</taxon>
        <taxon>eudicotyledons</taxon>
        <taxon>Gunneridae</taxon>
        <taxon>Pentapetalae</taxon>
        <taxon>asterids</taxon>
        <taxon>campanulids</taxon>
        <taxon>Aquifoliales</taxon>
        <taxon>Aquifoliaceae</taxon>
        <taxon>Ilex</taxon>
    </lineage>
</organism>
<name>A0ABC8USQ2_9AQUA</name>
<accession>A0ABC8USQ2</accession>
<reference evidence="3 4" key="1">
    <citation type="submission" date="2024-02" db="EMBL/GenBank/DDBJ databases">
        <authorList>
            <person name="Vignale AGUSTIN F."/>
            <person name="Sosa J E."/>
            <person name="Modenutti C."/>
        </authorList>
    </citation>
    <scope>NUCLEOTIDE SEQUENCE [LARGE SCALE GENOMIC DNA]</scope>
</reference>
<feature type="region of interest" description="Disordered" evidence="2">
    <location>
        <begin position="632"/>
        <end position="661"/>
    </location>
</feature>
<gene>
    <name evidence="3" type="ORF">ILEXP_LOCUS54331</name>
</gene>
<keyword evidence="4" id="KW-1185">Reference proteome</keyword>
<evidence type="ECO:0000313" key="4">
    <source>
        <dbReference type="Proteomes" id="UP001642360"/>
    </source>
</evidence>
<evidence type="ECO:0000313" key="3">
    <source>
        <dbReference type="EMBL" id="CAK9184034.1"/>
    </source>
</evidence>
<feature type="coiled-coil region" evidence="1">
    <location>
        <begin position="458"/>
        <end position="566"/>
    </location>
</feature>
<dbReference type="PANTHER" id="PTHR36362">
    <property type="entry name" value="DNA-DIRECTED RNA POLYMERASE SUBUNIT BETA"/>
    <property type="match status" value="1"/>
</dbReference>
<feature type="coiled-coil region" evidence="1">
    <location>
        <begin position="302"/>
        <end position="415"/>
    </location>
</feature>
<proteinExistence type="predicted"/>
<sequence>MRAERHIGPLLPFEELEYEASIDDSCKQQEDCKNNTFEDCALPNPSALLHVTSRRKVPSRKKSIPENNELAEMRAEFEDLLLKYETERTMSEIQIDYLTRKLAEVDFCPDVKYEDNSPCQVEKIIIQLNTNKSLRESEAILVIKQLQEKITMLEMEKSSSQQNWDCVVELATEQNICAMEKYEELYEELLNAQEEAKMAREQLTPVESLKLADENFESLTKLLAEVHDITLETKNSRISSFVDELFLSFSTTLDLFADLKSLAFQNSVQTKSVLHDHEKLQSGMRHKVNLLENEKLLLYNQSIELQSQIQELSLNVQNSTKELTELYQQHELEKSEFLIQIQTLQKEISCLSSSSSAREKENMRKDLEKTKTKLRETEFKLRNAIQEKTKLEGEKACAERELKQLHGQKVILERDISKRDSIAGKRRDSVFERGSNIFDSKKAKGLNTSIEQTMQEDYKKLEVLAFEMETTIASLEEELAATHGEKEEAISRTESLASELQTLSDKLIITNSELNKWQEEVSRLRSCLEESVSYNQKLETSIKVLAEEKEDLALQLTDALLAMEEEKAIWSAKEKASIEAIEDSTKLYNAETAFLSDGMSEVRNELESCREECKVLGEKLKISEETAKLEIKSRMEKSSENEQLRNELRMADDQSKSSQESLKSKLEMLSLEHCRACEEVDKLQIELSLLSKENENLVDRVERLDAGSVLRNDFQLAKLNAEVEKLTGRISSLEVKMHNDEVNNNKEKAKLRMRLRGAQTKLDVFRVRYMEAVDELEFMNMKYAAASAKLKDQLASYGVEVLNLKKQLATTKGQ</sequence>